<feature type="domain" description="Integrin alpha first immunoglubulin-like" evidence="5">
    <location>
        <begin position="24"/>
        <end position="108"/>
    </location>
</feature>
<proteinExistence type="predicted"/>
<evidence type="ECO:0000256" key="4">
    <source>
        <dbReference type="ARBA" id="ARBA00023180"/>
    </source>
</evidence>
<evidence type="ECO:0000313" key="7">
    <source>
        <dbReference type="Proteomes" id="UP001176940"/>
    </source>
</evidence>
<keyword evidence="4" id="KW-0325">Glycoprotein</keyword>
<protein>
    <recommendedName>
        <fullName evidence="5">Integrin alpha first immunoglubulin-like domain-containing protein</fullName>
    </recommendedName>
</protein>
<comment type="caution">
    <text evidence="6">The sequence shown here is derived from an EMBL/GenBank/DDBJ whole genome shotgun (WGS) entry which is preliminary data.</text>
</comment>
<organism evidence="6 7">
    <name type="scientific">Ranitomeya imitator</name>
    <name type="common">mimic poison frog</name>
    <dbReference type="NCBI Taxonomy" id="111125"/>
    <lineage>
        <taxon>Eukaryota</taxon>
        <taxon>Metazoa</taxon>
        <taxon>Chordata</taxon>
        <taxon>Craniata</taxon>
        <taxon>Vertebrata</taxon>
        <taxon>Euteleostomi</taxon>
        <taxon>Amphibia</taxon>
        <taxon>Batrachia</taxon>
        <taxon>Anura</taxon>
        <taxon>Neobatrachia</taxon>
        <taxon>Hyloidea</taxon>
        <taxon>Dendrobatidae</taxon>
        <taxon>Dendrobatinae</taxon>
        <taxon>Ranitomeya</taxon>
    </lineage>
</organism>
<evidence type="ECO:0000313" key="6">
    <source>
        <dbReference type="EMBL" id="CAJ0959148.1"/>
    </source>
</evidence>
<name>A0ABN9M556_9NEOB</name>
<gene>
    <name evidence="6" type="ORF">RIMI_LOCUS16710181</name>
</gene>
<comment type="subcellular location">
    <subcellularLocation>
        <location evidence="1">Membrane</location>
        <topology evidence="1">Single-pass type I membrane protein</topology>
    </subcellularLocation>
</comment>
<dbReference type="Proteomes" id="UP001176940">
    <property type="component" value="Unassembled WGS sequence"/>
</dbReference>
<reference evidence="6" key="1">
    <citation type="submission" date="2023-07" db="EMBL/GenBank/DDBJ databases">
        <authorList>
            <person name="Stuckert A."/>
        </authorList>
    </citation>
    <scope>NUCLEOTIDE SEQUENCE</scope>
</reference>
<dbReference type="InterPro" id="IPR032695">
    <property type="entry name" value="Integrin_dom_sf"/>
</dbReference>
<dbReference type="EMBL" id="CAUEEQ010047175">
    <property type="protein sequence ID" value="CAJ0959148.1"/>
    <property type="molecule type" value="Genomic_DNA"/>
</dbReference>
<accession>A0ABN9M556</accession>
<evidence type="ECO:0000256" key="1">
    <source>
        <dbReference type="ARBA" id="ARBA00004479"/>
    </source>
</evidence>
<dbReference type="SUPFAM" id="SSF69179">
    <property type="entry name" value="Integrin domains"/>
    <property type="match status" value="1"/>
</dbReference>
<keyword evidence="3" id="KW-0472">Membrane</keyword>
<dbReference type="Gene3D" id="2.60.40.1460">
    <property type="entry name" value="Integrin domains. Chain A, domain 2"/>
    <property type="match status" value="1"/>
</dbReference>
<dbReference type="InterPro" id="IPR013649">
    <property type="entry name" value="Integrin_alpha_Ig-like_1"/>
</dbReference>
<keyword evidence="7" id="KW-1185">Reference proteome</keyword>
<evidence type="ECO:0000259" key="5">
    <source>
        <dbReference type="Pfam" id="PF08441"/>
    </source>
</evidence>
<sequence length="138" mass="15917">MSLPVYVRLRHGRHHLPKWRVHAQCARRICRQIRSSVNLSFCLNASGKHVPNTIGINVELQLDSMKQRGAVKRMLFLKSGLPHLTQSVLLHNGGQEQCSEMKIYLKGERRENAADSDERKGRWITRSSCADKRTLRVY</sequence>
<dbReference type="Pfam" id="PF08441">
    <property type="entry name" value="Integrin_A_Ig_1"/>
    <property type="match status" value="1"/>
</dbReference>
<evidence type="ECO:0000256" key="3">
    <source>
        <dbReference type="ARBA" id="ARBA00023136"/>
    </source>
</evidence>
<keyword evidence="2" id="KW-0401">Integrin</keyword>
<evidence type="ECO:0000256" key="2">
    <source>
        <dbReference type="ARBA" id="ARBA00023037"/>
    </source>
</evidence>